<proteinExistence type="predicted"/>
<dbReference type="PANTHER" id="PTHR43544:SF2">
    <property type="entry name" value="OXIDOREDUCTASE"/>
    <property type="match status" value="1"/>
</dbReference>
<organism evidence="2 3">
    <name type="scientific">Streptomyces litmocidini</name>
    <dbReference type="NCBI Taxonomy" id="67318"/>
    <lineage>
        <taxon>Bacteria</taxon>
        <taxon>Bacillati</taxon>
        <taxon>Actinomycetota</taxon>
        <taxon>Actinomycetes</taxon>
        <taxon>Kitasatosporales</taxon>
        <taxon>Streptomycetaceae</taxon>
        <taxon>Streptomyces</taxon>
    </lineage>
</organism>
<dbReference type="Proteomes" id="UP001611339">
    <property type="component" value="Unassembled WGS sequence"/>
</dbReference>
<sequence length="494" mass="53440">MTVTEENQEYGPGIDPERLAVCLSVLDELDKIDVDHPDAITVRRATAGIYRTVKQRRRQERRAAKTANDKAVTEATATGSAQRIDDETEGLLPTSVTEEGRIAGILQRPRSCYVCKTRYVEVDYFYHQLCQPCAALNRAKRDAAADLTGKRALLTGGRAKIGMYIALRLLRDGAHTTITTRFPKDAIRRFKAMEDSADWMHRLEVVGIDLRDPAQAVALADRMAEAGPLDILINNATQTVRRLPSAYSALVEGENAPLPAGELPAHHVIGAFNSGAVGELVGSSELPAGVRDLEAQQVADLALVAGNATIAKHLDGTAIDAGGLVPDVVESNTWVQSIEQISPVELLETQLCNYTAPFILISKLRASMAEAAKKAASGRAYVVNVSAMEGVFSRGYKGAGHPNTNAAKAAMNMVTRTSGQEMFETDGILMTSVDTGWITDERPHFDKLRLAEAGFHAPLDLVDGAARVYDPVVRGEAGEDLYGVFLKDYAPANW</sequence>
<evidence type="ECO:0000313" key="2">
    <source>
        <dbReference type="EMBL" id="MFI1719269.1"/>
    </source>
</evidence>
<feature type="compositionally biased region" description="Basic and acidic residues" evidence="1">
    <location>
        <begin position="61"/>
        <end position="72"/>
    </location>
</feature>
<evidence type="ECO:0000256" key="1">
    <source>
        <dbReference type="SAM" id="MobiDB-lite"/>
    </source>
</evidence>
<protein>
    <submittedName>
        <fullName evidence="2">SDR family NAD(P)-dependent oxidoreductase</fullName>
    </submittedName>
</protein>
<dbReference type="PANTHER" id="PTHR43544">
    <property type="entry name" value="SHORT-CHAIN DEHYDROGENASE/REDUCTASE"/>
    <property type="match status" value="1"/>
</dbReference>
<dbReference type="Pfam" id="PF00106">
    <property type="entry name" value="adh_short"/>
    <property type="match status" value="1"/>
</dbReference>
<evidence type="ECO:0000313" key="3">
    <source>
        <dbReference type="Proteomes" id="UP001611339"/>
    </source>
</evidence>
<name>A0ABW7UL64_9ACTN</name>
<dbReference type="InterPro" id="IPR051468">
    <property type="entry name" value="Fungal_SecMetab_SDRs"/>
</dbReference>
<gene>
    <name evidence="2" type="ORF">ACH407_37625</name>
</gene>
<feature type="region of interest" description="Disordered" evidence="1">
    <location>
        <begin position="54"/>
        <end position="86"/>
    </location>
</feature>
<dbReference type="EMBL" id="JBIRUI010000033">
    <property type="protein sequence ID" value="MFI1719269.1"/>
    <property type="molecule type" value="Genomic_DNA"/>
</dbReference>
<dbReference type="Gene3D" id="3.40.50.720">
    <property type="entry name" value="NAD(P)-binding Rossmann-like Domain"/>
    <property type="match status" value="2"/>
</dbReference>
<comment type="caution">
    <text evidence="2">The sequence shown here is derived from an EMBL/GenBank/DDBJ whole genome shotgun (WGS) entry which is preliminary data.</text>
</comment>
<dbReference type="InterPro" id="IPR036291">
    <property type="entry name" value="NAD(P)-bd_dom_sf"/>
</dbReference>
<accession>A0ABW7UL64</accession>
<reference evidence="2 3" key="1">
    <citation type="submission" date="2024-10" db="EMBL/GenBank/DDBJ databases">
        <title>The Natural Products Discovery Center: Release of the First 8490 Sequenced Strains for Exploring Actinobacteria Biosynthetic Diversity.</title>
        <authorList>
            <person name="Kalkreuter E."/>
            <person name="Kautsar S.A."/>
            <person name="Yang D."/>
            <person name="Bader C.D."/>
            <person name="Teijaro C.N."/>
            <person name="Fluegel L."/>
            <person name="Davis C.M."/>
            <person name="Simpson J.R."/>
            <person name="Lauterbach L."/>
            <person name="Steele A.D."/>
            <person name="Gui C."/>
            <person name="Meng S."/>
            <person name="Li G."/>
            <person name="Viehrig K."/>
            <person name="Ye F."/>
            <person name="Su P."/>
            <person name="Kiefer A.F."/>
            <person name="Nichols A."/>
            <person name="Cepeda A.J."/>
            <person name="Yan W."/>
            <person name="Fan B."/>
            <person name="Jiang Y."/>
            <person name="Adhikari A."/>
            <person name="Zheng C.-J."/>
            <person name="Schuster L."/>
            <person name="Cowan T.M."/>
            <person name="Smanski M.J."/>
            <person name="Chevrette M.G."/>
            <person name="De Carvalho L.P.S."/>
            <person name="Shen B."/>
        </authorList>
    </citation>
    <scope>NUCLEOTIDE SEQUENCE [LARGE SCALE GENOMIC DNA]</scope>
    <source>
        <strain evidence="2 3">NPDC020602</strain>
    </source>
</reference>
<dbReference type="SUPFAM" id="SSF51735">
    <property type="entry name" value="NAD(P)-binding Rossmann-fold domains"/>
    <property type="match status" value="1"/>
</dbReference>
<dbReference type="InterPro" id="IPR002347">
    <property type="entry name" value="SDR_fam"/>
</dbReference>
<keyword evidence="3" id="KW-1185">Reference proteome</keyword>
<dbReference type="RefSeq" id="WP_123456686.1">
    <property type="nucleotide sequence ID" value="NZ_JBIRUI010000033.1"/>
</dbReference>